<dbReference type="AlphaFoldDB" id="A0A061AI42"/>
<dbReference type="PATRIC" id="fig|35623.3.peg.565"/>
<dbReference type="Proteomes" id="UP000032434">
    <property type="component" value="Chromosome 1"/>
</dbReference>
<dbReference type="InParanoid" id="A0A061AI42"/>
<evidence type="ECO:0000313" key="3">
    <source>
        <dbReference type="Proteomes" id="UP000032434"/>
    </source>
</evidence>
<evidence type="ECO:0000256" key="1">
    <source>
        <dbReference type="SAM" id="Phobius"/>
    </source>
</evidence>
<gene>
    <name evidence="2" type="ORF">Aocu_05640</name>
</gene>
<protein>
    <submittedName>
        <fullName evidence="2">Uncharacterized protein</fullName>
    </submittedName>
</protein>
<keyword evidence="1" id="KW-1133">Transmembrane helix</keyword>
<reference evidence="3" key="1">
    <citation type="submission" date="2014-05" db="EMBL/GenBank/DDBJ databases">
        <authorList>
            <person name="Kube M."/>
        </authorList>
    </citation>
    <scope>NUCLEOTIDE SEQUENCE [LARGE SCALE GENOMIC DNA]</scope>
</reference>
<organism evidence="2 3">
    <name type="scientific">Acholeplasma oculi</name>
    <dbReference type="NCBI Taxonomy" id="35623"/>
    <lineage>
        <taxon>Bacteria</taxon>
        <taxon>Bacillati</taxon>
        <taxon>Mycoplasmatota</taxon>
        <taxon>Mollicutes</taxon>
        <taxon>Acholeplasmatales</taxon>
        <taxon>Acholeplasmataceae</taxon>
        <taxon>Acholeplasma</taxon>
    </lineage>
</organism>
<name>A0A061AI42_9MOLU</name>
<evidence type="ECO:0000313" key="2">
    <source>
        <dbReference type="EMBL" id="CDR30637.1"/>
    </source>
</evidence>
<sequence>MFAKIMTENEVYISPVMALSLSGWSSKAVVLNADYSKLIVIDLYKSNSSNQFLVIDYSHGNFAIVENNFKSYWNKRNIFKIVKSKKYTLDMLNETINIANNFNDSKYIDVKTTKCLEVLEFNTGSFHDAYILAMKQNGNILEILVDTTWGSLVILKCSGIIENTLSVGDTFFHCDMRIDEKEQYIEFNFDSPKYNEERILKVNKMSLNFLFEKQTVLESFDYSIDDNEIKLKLNNIDYSFSYREIYNNILDLKERNVIGYIDNDNDMIKCFILLENYVLSFYSYNISNKENKIRTLLLNKVNEFKNKCELHNLYFDDFPWCDYFGVPIEERLGELVFSQKYSRIYCLLNMIKYIMIAPLGWNILCLIIQLLNPEMKWAFYLIFGIGIPVVTLLITLIVIIKELLSKNSSFDSCFEIREKGILYVNGYRAIETNFEGISNLSFDDKISFYVNNKKYTLHKSKNDKKIYELIKEKLKGENMYVLL</sequence>
<feature type="transmembrane region" description="Helical" evidence="1">
    <location>
        <begin position="377"/>
        <end position="400"/>
    </location>
</feature>
<dbReference type="RefSeq" id="WP_045749163.1">
    <property type="nucleotide sequence ID" value="NZ_FUZK01000003.1"/>
</dbReference>
<proteinExistence type="predicted"/>
<keyword evidence="1" id="KW-0812">Transmembrane</keyword>
<keyword evidence="1" id="KW-0472">Membrane</keyword>
<dbReference type="KEGG" id="aoc:Aocu_05640"/>
<feature type="transmembrane region" description="Helical" evidence="1">
    <location>
        <begin position="350"/>
        <end position="371"/>
    </location>
</feature>
<keyword evidence="3" id="KW-1185">Reference proteome</keyword>
<accession>A0A061AI42</accession>
<dbReference type="HOGENOM" id="CLU_564562_0_0_14"/>
<dbReference type="EMBL" id="LK028559">
    <property type="protein sequence ID" value="CDR30637.1"/>
    <property type="molecule type" value="Genomic_DNA"/>
</dbReference>